<dbReference type="GO" id="GO:0000981">
    <property type="term" value="F:DNA-binding transcription factor activity, RNA polymerase II-specific"/>
    <property type="evidence" value="ECO:0007669"/>
    <property type="project" value="InterPro"/>
</dbReference>
<dbReference type="RefSeq" id="XP_001804507.1">
    <property type="nucleotide sequence ID" value="XM_001804455.1"/>
</dbReference>
<dbReference type="eggNOG" id="KOG3378">
    <property type="taxonomic scope" value="Eukaryota"/>
</dbReference>
<dbReference type="AlphaFoldDB" id="Q0U1C4"/>
<dbReference type="CDD" id="cd00067">
    <property type="entry name" value="GAL4"/>
    <property type="match status" value="1"/>
</dbReference>
<proteinExistence type="predicted"/>
<feature type="compositionally biased region" description="Low complexity" evidence="2">
    <location>
        <begin position="61"/>
        <end position="74"/>
    </location>
</feature>
<gene>
    <name evidence="3" type="ORF">SNOG_14313</name>
</gene>
<name>Q0U1C4_PHANO</name>
<reference evidence="4" key="1">
    <citation type="journal article" date="2007" name="Plant Cell">
        <title>Dothideomycete-plant interactions illuminated by genome sequencing and EST analysis of the wheat pathogen Stagonospora nodorum.</title>
        <authorList>
            <person name="Hane J.K."/>
            <person name="Lowe R.G."/>
            <person name="Solomon P.S."/>
            <person name="Tan K.C."/>
            <person name="Schoch C.L."/>
            <person name="Spatafora J.W."/>
            <person name="Crous P.W."/>
            <person name="Kodira C."/>
            <person name="Birren B.W."/>
            <person name="Galagan J.E."/>
            <person name="Torriani S.F."/>
            <person name="McDonald B.A."/>
            <person name="Oliver R.P."/>
        </authorList>
    </citation>
    <scope>NUCLEOTIDE SEQUENCE [LARGE SCALE GENOMIC DNA]</scope>
    <source>
        <strain evidence="4">SN15 / ATCC MYA-4574 / FGSC 10173</strain>
    </source>
</reference>
<feature type="region of interest" description="Disordered" evidence="2">
    <location>
        <begin position="1"/>
        <end position="126"/>
    </location>
</feature>
<dbReference type="HOGENOM" id="CLU_1511119_0_0_1"/>
<dbReference type="GeneID" id="5981431"/>
<feature type="compositionally biased region" description="Basic and acidic residues" evidence="2">
    <location>
        <begin position="104"/>
        <end position="116"/>
    </location>
</feature>
<evidence type="ECO:0000313" key="3">
    <source>
        <dbReference type="EMBL" id="EAT78184.2"/>
    </source>
</evidence>
<accession>Q0U1C4</accession>
<evidence type="ECO:0000256" key="2">
    <source>
        <dbReference type="SAM" id="MobiDB-lite"/>
    </source>
</evidence>
<dbReference type="Proteomes" id="UP000001055">
    <property type="component" value="Unassembled WGS sequence"/>
</dbReference>
<dbReference type="VEuPathDB" id="FungiDB:JI435_143130"/>
<dbReference type="GO" id="GO:0008270">
    <property type="term" value="F:zinc ion binding"/>
    <property type="evidence" value="ECO:0007669"/>
    <property type="project" value="InterPro"/>
</dbReference>
<keyword evidence="1" id="KW-0539">Nucleus</keyword>
<organism evidence="3 4">
    <name type="scientific">Phaeosphaeria nodorum (strain SN15 / ATCC MYA-4574 / FGSC 10173)</name>
    <name type="common">Glume blotch fungus</name>
    <name type="synonym">Parastagonospora nodorum</name>
    <dbReference type="NCBI Taxonomy" id="321614"/>
    <lineage>
        <taxon>Eukaryota</taxon>
        <taxon>Fungi</taxon>
        <taxon>Dikarya</taxon>
        <taxon>Ascomycota</taxon>
        <taxon>Pezizomycotina</taxon>
        <taxon>Dothideomycetes</taxon>
        <taxon>Pleosporomycetidae</taxon>
        <taxon>Pleosporales</taxon>
        <taxon>Pleosporineae</taxon>
        <taxon>Phaeosphaeriaceae</taxon>
        <taxon>Parastagonospora</taxon>
    </lineage>
</organism>
<feature type="compositionally biased region" description="Polar residues" evidence="2">
    <location>
        <begin position="23"/>
        <end position="35"/>
    </location>
</feature>
<feature type="compositionally biased region" description="Polar residues" evidence="2">
    <location>
        <begin position="1"/>
        <end position="12"/>
    </location>
</feature>
<dbReference type="InterPro" id="IPR001138">
    <property type="entry name" value="Zn2Cys6_DnaBD"/>
</dbReference>
<sequence length="178" mass="20132">MSSNYPDPNAQMSGAPGAYVNHNEAQPTQQQQQHMSDPELRLQENLQQLREGGDMMHSGNQQQPQYQQLAQMPPSMGAHQHFQSPARPTHSPQQMAHAVMSLEGQHDAYDPNDPSRKRSKVSRACDECRRKKVRNAPSVLAQSANKNRYGVMRQARMDQNLAPVVREQERDVNLVDNP</sequence>
<evidence type="ECO:0000256" key="1">
    <source>
        <dbReference type="ARBA" id="ARBA00023242"/>
    </source>
</evidence>
<protein>
    <submittedName>
        <fullName evidence="3">Uncharacterized protein</fullName>
    </submittedName>
</protein>
<dbReference type="InParanoid" id="Q0U1C4"/>
<dbReference type="EMBL" id="CH445355">
    <property type="protein sequence ID" value="EAT78184.2"/>
    <property type="molecule type" value="Genomic_DNA"/>
</dbReference>
<dbReference type="STRING" id="321614.Q0U1C4"/>
<evidence type="ECO:0000313" key="4">
    <source>
        <dbReference type="Proteomes" id="UP000001055"/>
    </source>
</evidence>
<dbReference type="KEGG" id="pno:SNOG_14313"/>